<feature type="transmembrane region" description="Helical" evidence="12">
    <location>
        <begin position="21"/>
        <end position="38"/>
    </location>
</feature>
<dbReference type="GO" id="GO:0008412">
    <property type="term" value="F:4-hydroxybenzoate polyprenyltransferase activity"/>
    <property type="evidence" value="ECO:0007669"/>
    <property type="project" value="UniProtKB-EC"/>
</dbReference>
<keyword evidence="10 12" id="KW-0472">Membrane</keyword>
<evidence type="ECO:0000256" key="9">
    <source>
        <dbReference type="ARBA" id="ARBA00022989"/>
    </source>
</evidence>
<dbReference type="NCBIfam" id="NF041585">
    <property type="entry name" value="MqnP_Cj_Hp"/>
    <property type="match status" value="1"/>
</dbReference>
<evidence type="ECO:0000256" key="2">
    <source>
        <dbReference type="ARBA" id="ARBA00004141"/>
    </source>
</evidence>
<evidence type="ECO:0000256" key="11">
    <source>
        <dbReference type="ARBA" id="ARBA00034524"/>
    </source>
</evidence>
<name>A0A448JDQ9_CAMJU</name>
<proteinExistence type="inferred from homology"/>
<dbReference type="Pfam" id="PF01040">
    <property type="entry name" value="UbiA"/>
    <property type="match status" value="1"/>
</dbReference>
<keyword evidence="4" id="KW-1003">Cell membrane</keyword>
<keyword evidence="9 12" id="KW-1133">Transmembrane helix</keyword>
<evidence type="ECO:0000313" key="14">
    <source>
        <dbReference type="Proteomes" id="UP000275504"/>
    </source>
</evidence>
<evidence type="ECO:0000256" key="3">
    <source>
        <dbReference type="ARBA" id="ARBA00005985"/>
    </source>
</evidence>
<keyword evidence="7" id="KW-0831">Ubiquinone biosynthesis</keyword>
<evidence type="ECO:0000256" key="12">
    <source>
        <dbReference type="SAM" id="Phobius"/>
    </source>
</evidence>
<evidence type="ECO:0000256" key="4">
    <source>
        <dbReference type="ARBA" id="ARBA00022475"/>
    </source>
</evidence>
<comment type="subcellular location">
    <subcellularLocation>
        <location evidence="2">Membrane</location>
        <topology evidence="2">Multi-pass membrane protein</topology>
    </subcellularLocation>
</comment>
<evidence type="ECO:0000256" key="7">
    <source>
        <dbReference type="ARBA" id="ARBA00022688"/>
    </source>
</evidence>
<gene>
    <name evidence="13" type="primary">ubiA</name>
    <name evidence="13" type="ORF">NCTC11951_01822</name>
</gene>
<feature type="transmembrane region" description="Helical" evidence="12">
    <location>
        <begin position="142"/>
        <end position="161"/>
    </location>
</feature>
<evidence type="ECO:0000256" key="5">
    <source>
        <dbReference type="ARBA" id="ARBA00022519"/>
    </source>
</evidence>
<comment type="similarity">
    <text evidence="3">Belongs to the UbiA prenyltransferase family.</text>
</comment>
<feature type="transmembrane region" description="Helical" evidence="12">
    <location>
        <begin position="44"/>
        <end position="63"/>
    </location>
</feature>
<dbReference type="GO" id="GO:0006744">
    <property type="term" value="P:ubiquinone biosynthetic process"/>
    <property type="evidence" value="ECO:0007669"/>
    <property type="project" value="UniProtKB-KW"/>
</dbReference>
<evidence type="ECO:0000256" key="6">
    <source>
        <dbReference type="ARBA" id="ARBA00022679"/>
    </source>
</evidence>
<dbReference type="InterPro" id="IPR000537">
    <property type="entry name" value="UbiA_prenyltransferase"/>
</dbReference>
<organism evidence="13 14">
    <name type="scientific">Campylobacter jejuni subsp. doylei</name>
    <dbReference type="NCBI Taxonomy" id="32021"/>
    <lineage>
        <taxon>Bacteria</taxon>
        <taxon>Pseudomonadati</taxon>
        <taxon>Campylobacterota</taxon>
        <taxon>Epsilonproteobacteria</taxon>
        <taxon>Campylobacterales</taxon>
        <taxon>Campylobacteraceae</taxon>
        <taxon>Campylobacter</taxon>
    </lineage>
</organism>
<dbReference type="GO" id="GO:0005886">
    <property type="term" value="C:plasma membrane"/>
    <property type="evidence" value="ECO:0007669"/>
    <property type="project" value="TreeGrafter"/>
</dbReference>
<dbReference type="NCBIfam" id="TIGR01475">
    <property type="entry name" value="ubiA_other"/>
    <property type="match status" value="1"/>
</dbReference>
<comment type="cofactor">
    <cofactor evidence="1">
        <name>Mg(2+)</name>
        <dbReference type="ChEBI" id="CHEBI:18420"/>
    </cofactor>
</comment>
<dbReference type="InterPro" id="IPR039653">
    <property type="entry name" value="Prenyltransferase"/>
</dbReference>
<keyword evidence="6 13" id="KW-0808">Transferase</keyword>
<keyword evidence="8 12" id="KW-0812">Transmembrane</keyword>
<dbReference type="InterPro" id="IPR006371">
    <property type="entry name" value="Polyprenyltransferase_UbiA-li"/>
</dbReference>
<keyword evidence="5" id="KW-0997">Cell inner membrane</keyword>
<dbReference type="Gene3D" id="1.20.120.1780">
    <property type="entry name" value="UbiA prenyltransferase"/>
    <property type="match status" value="1"/>
</dbReference>
<accession>A0A448JDQ9</accession>
<dbReference type="Proteomes" id="UP000275504">
    <property type="component" value="Chromosome"/>
</dbReference>
<evidence type="ECO:0000256" key="8">
    <source>
        <dbReference type="ARBA" id="ARBA00022692"/>
    </source>
</evidence>
<dbReference type="PANTHER" id="PTHR11048">
    <property type="entry name" value="PRENYLTRANSFERASES"/>
    <property type="match status" value="1"/>
</dbReference>
<evidence type="ECO:0000313" key="13">
    <source>
        <dbReference type="EMBL" id="VEG62672.1"/>
    </source>
</evidence>
<dbReference type="FunFam" id="1.20.120.1780:FF:000001">
    <property type="entry name" value="4-hydroxybenzoate octaprenyltransferase"/>
    <property type="match status" value="1"/>
</dbReference>
<dbReference type="FunFam" id="1.10.357.140:FF:000008">
    <property type="entry name" value="4-hydroxybenzoate octaprenyltransferase"/>
    <property type="match status" value="1"/>
</dbReference>
<evidence type="ECO:0000256" key="10">
    <source>
        <dbReference type="ARBA" id="ARBA00023136"/>
    </source>
</evidence>
<protein>
    <recommendedName>
        <fullName evidence="11">4-hydroxybenzoate polyprenyltransferase</fullName>
        <ecNumber evidence="11">2.5.1.39</ecNumber>
    </recommendedName>
</protein>
<feature type="transmembrane region" description="Helical" evidence="12">
    <location>
        <begin position="268"/>
        <end position="289"/>
    </location>
</feature>
<feature type="transmembrane region" description="Helical" evidence="12">
    <location>
        <begin position="238"/>
        <end position="256"/>
    </location>
</feature>
<dbReference type="Gene3D" id="1.10.357.140">
    <property type="entry name" value="UbiA prenyltransferase"/>
    <property type="match status" value="1"/>
</dbReference>
<dbReference type="EC" id="2.5.1.39" evidence="11"/>
<feature type="transmembrane region" description="Helical" evidence="12">
    <location>
        <begin position="96"/>
        <end position="114"/>
    </location>
</feature>
<dbReference type="EMBL" id="LR134359">
    <property type="protein sequence ID" value="VEG62672.1"/>
    <property type="molecule type" value="Genomic_DNA"/>
</dbReference>
<dbReference type="AlphaFoldDB" id="A0A448JDQ9"/>
<reference evidence="13 14" key="1">
    <citation type="submission" date="2018-12" db="EMBL/GenBank/DDBJ databases">
        <authorList>
            <consortium name="Pathogen Informatics"/>
        </authorList>
    </citation>
    <scope>NUCLEOTIDE SEQUENCE [LARGE SCALE GENOMIC DNA]</scope>
    <source>
        <strain evidence="13 14">NCTC11951</strain>
    </source>
</reference>
<feature type="transmembrane region" description="Helical" evidence="12">
    <location>
        <begin position="167"/>
        <end position="190"/>
    </location>
</feature>
<dbReference type="CDD" id="cd13959">
    <property type="entry name" value="PT_UbiA_COQ2"/>
    <property type="match status" value="1"/>
</dbReference>
<dbReference type="InterPro" id="IPR044878">
    <property type="entry name" value="UbiA_sf"/>
</dbReference>
<dbReference type="NCBIfam" id="NF009515">
    <property type="entry name" value="PRK12874.1"/>
    <property type="match status" value="1"/>
</dbReference>
<sequence length="294" mass="33259">MNAFWIKFKDILELVVFKHSIFALPFLFSSMIVASKLANNTAWFGFKALILGIICVVSARNFAMATNRLMDEDIDKNNPRCANRPNVSGKIDRKSVWIFIIINALIFISCSYFINTLAFYLSFPVLFVLAIYSAFKRFSSLAHLVLGFCLGLAPIAGSVIIMGEIHIYSVILCLGVTFWTAGFDLLYSLQDMEYDKKVGLHSIPAKFGSKATLFISAFCHILAVLFWLLFVWEVWGVALGKIALIGVIISGIILALEHKIVHKNFAHIDRVFFTLNGYLSIIFFIFIWIDLLWN</sequence>
<dbReference type="PANTHER" id="PTHR11048:SF28">
    <property type="entry name" value="4-HYDROXYBENZOATE POLYPRENYLTRANSFERASE, MITOCHONDRIAL"/>
    <property type="match status" value="1"/>
</dbReference>
<feature type="transmembrane region" description="Helical" evidence="12">
    <location>
        <begin position="211"/>
        <end position="232"/>
    </location>
</feature>
<evidence type="ECO:0000256" key="1">
    <source>
        <dbReference type="ARBA" id="ARBA00001946"/>
    </source>
</evidence>